<evidence type="ECO:0000256" key="8">
    <source>
        <dbReference type="ARBA" id="ARBA00023004"/>
    </source>
</evidence>
<dbReference type="NCBIfam" id="TIGR01783">
    <property type="entry name" value="TonB-siderophor"/>
    <property type="match status" value="1"/>
</dbReference>
<evidence type="ECO:0000256" key="6">
    <source>
        <dbReference type="ARBA" id="ARBA00022692"/>
    </source>
</evidence>
<proteinExistence type="inferred from homology"/>
<dbReference type="Gene3D" id="2.170.130.10">
    <property type="entry name" value="TonB-dependent receptor, plug domain"/>
    <property type="match status" value="1"/>
</dbReference>
<evidence type="ECO:0000256" key="4">
    <source>
        <dbReference type="ARBA" id="ARBA00022452"/>
    </source>
</evidence>
<keyword evidence="6 14" id="KW-0812">Transmembrane</keyword>
<dbReference type="InterPro" id="IPR010105">
    <property type="entry name" value="TonB_sidphr_rcpt"/>
</dbReference>
<comment type="similarity">
    <text evidence="2 14 15">Belongs to the TonB-dependent receptor family.</text>
</comment>
<protein>
    <submittedName>
        <fullName evidence="17">Iron complex outermembrane receptor protein</fullName>
    </submittedName>
</protein>
<dbReference type="Gene3D" id="2.40.170.20">
    <property type="entry name" value="TonB-dependent receptor, beta-barrel domain"/>
    <property type="match status" value="1"/>
</dbReference>
<keyword evidence="10 15" id="KW-0798">TonB box</keyword>
<evidence type="ECO:0000256" key="3">
    <source>
        <dbReference type="ARBA" id="ARBA00022448"/>
    </source>
</evidence>
<dbReference type="AlphaFoldDB" id="A0A9X8EHM4"/>
<evidence type="ECO:0000256" key="14">
    <source>
        <dbReference type="PROSITE-ProRule" id="PRU01360"/>
    </source>
</evidence>
<keyword evidence="3 14" id="KW-0813">Transport</keyword>
<dbReference type="PANTHER" id="PTHR32552:SF68">
    <property type="entry name" value="FERRICHROME OUTER MEMBRANE TRANSPORTER_PHAGE RECEPTOR"/>
    <property type="match status" value="1"/>
</dbReference>
<evidence type="ECO:0000256" key="2">
    <source>
        <dbReference type="ARBA" id="ARBA00009810"/>
    </source>
</evidence>
<dbReference type="Gene3D" id="3.55.50.30">
    <property type="match status" value="1"/>
</dbReference>
<dbReference type="GeneID" id="87482598"/>
<evidence type="ECO:0000313" key="17">
    <source>
        <dbReference type="EMBL" id="ROQ51331.1"/>
    </source>
</evidence>
<sequence length="821" mass="89609">MQALSNAFPFSGRTLTLAIALTLGGGVPLTLPLAHAAETTTRLTLNLAPQALDRMLTQLADQANVRLVFNSSDLAGRSGPALQGAFTLAQALDRLLQGSGHTWQLLDGQTLVLEKLPAADASVVLGATNIDSRATESAYGPVDGIVAKRSATGSKTDTALSEIPQTINVITQDEVKMRGAQSVTEALRYTAGMTGGGFADRVKVFDEPTSRGFSPTPLYLDGLHLPYSGGSTGGSLQIDPYTLERIEVLKGPASVLYGQNQPGGIVNMVSKRPTATPLHEVVIGGGSYDRKYGAFDLGGPIDDQGQFLYRLTGVVNDSNSQIDYADQNRMLLAPSLTWLANERTTVTVFGQYQKDRDTPEAQGLPAKGTVYSTANGRISRSLFIGEPGLNKYDREQFVVGYEIAHELNDTWTLKQNARYADLDDRYVAPLHGYSFGPNPVTGANDFSYQADRFGVDWAQHNRVYGIDSTAQAKFKTGELDHTLLLGVDYYHFNSEFLGRYDRRGPGIDLYKPVYGSKFTFTQPYRWDNTITQTGLYAQDQLLWNKWFLTVGGRYDFAETDNKTPLNGGHTNQKDEKFTARAGLGYSFDNGVTPYVSYAESFLPLSGVDANGSGFDPTNGKQYEVGIKYEPRSIDGFIQLSAYQIDQDNMLTNDRDDPSLSVQSGSVRSRGVELEGKVNVTDNLSVLAAVSRNQIKWRSINDGREGRTLAMQPPLTASAWVNYDFDVSTVLAGFGVGLGARYVRSSYGSDYVGDSFQIPSYTVYDAMVSYDLEKSPLHVKGVKLKANLQNLTDEKYVAACNGGLDCYYGEGRTLSADVTYNW</sequence>
<evidence type="ECO:0000256" key="15">
    <source>
        <dbReference type="RuleBase" id="RU003357"/>
    </source>
</evidence>
<dbReference type="InterPro" id="IPR012910">
    <property type="entry name" value="Plug_dom"/>
</dbReference>
<evidence type="ECO:0000256" key="13">
    <source>
        <dbReference type="ARBA" id="ARBA00023237"/>
    </source>
</evidence>
<dbReference type="GO" id="GO:0015344">
    <property type="term" value="F:siderophore uptake transmembrane transporter activity"/>
    <property type="evidence" value="ECO:0007669"/>
    <property type="project" value="TreeGrafter"/>
</dbReference>
<evidence type="ECO:0000256" key="12">
    <source>
        <dbReference type="ARBA" id="ARBA00023170"/>
    </source>
</evidence>
<dbReference type="PANTHER" id="PTHR32552">
    <property type="entry name" value="FERRICHROME IRON RECEPTOR-RELATED"/>
    <property type="match status" value="1"/>
</dbReference>
<dbReference type="InterPro" id="IPR037066">
    <property type="entry name" value="Plug_dom_sf"/>
</dbReference>
<dbReference type="GO" id="GO:0038023">
    <property type="term" value="F:signaling receptor activity"/>
    <property type="evidence" value="ECO:0007669"/>
    <property type="project" value="InterPro"/>
</dbReference>
<organism evidence="17 18">
    <name type="scientific">Pseudomonas putida</name>
    <name type="common">Arthrobacter siderocapsulatus</name>
    <dbReference type="NCBI Taxonomy" id="303"/>
    <lineage>
        <taxon>Bacteria</taxon>
        <taxon>Pseudomonadati</taxon>
        <taxon>Pseudomonadota</taxon>
        <taxon>Gammaproteobacteria</taxon>
        <taxon>Pseudomonadales</taxon>
        <taxon>Pseudomonadaceae</taxon>
        <taxon>Pseudomonas</taxon>
    </lineage>
</organism>
<comment type="subcellular location">
    <subcellularLocation>
        <location evidence="1 14">Cell outer membrane</location>
        <topology evidence="1 14">Multi-pass membrane protein</topology>
    </subcellularLocation>
</comment>
<evidence type="ECO:0000313" key="18">
    <source>
        <dbReference type="Proteomes" id="UP000269115"/>
    </source>
</evidence>
<feature type="domain" description="Secretin/TonB short N-terminal" evidence="16">
    <location>
        <begin position="65"/>
        <end position="116"/>
    </location>
</feature>
<dbReference type="InterPro" id="IPR011662">
    <property type="entry name" value="Secretin/TonB_short_N"/>
</dbReference>
<dbReference type="InterPro" id="IPR000531">
    <property type="entry name" value="Beta-barrel_TonB"/>
</dbReference>
<keyword evidence="7" id="KW-0732">Signal</keyword>
<dbReference type="CDD" id="cd01347">
    <property type="entry name" value="ligand_gated_channel"/>
    <property type="match status" value="1"/>
</dbReference>
<dbReference type="GO" id="GO:0009279">
    <property type="term" value="C:cell outer membrane"/>
    <property type="evidence" value="ECO:0007669"/>
    <property type="project" value="UniProtKB-SubCell"/>
</dbReference>
<evidence type="ECO:0000256" key="11">
    <source>
        <dbReference type="ARBA" id="ARBA00023136"/>
    </source>
</evidence>
<evidence type="ECO:0000256" key="10">
    <source>
        <dbReference type="ARBA" id="ARBA00023077"/>
    </source>
</evidence>
<dbReference type="InterPro" id="IPR039426">
    <property type="entry name" value="TonB-dep_rcpt-like"/>
</dbReference>
<dbReference type="Pfam" id="PF00593">
    <property type="entry name" value="TonB_dep_Rec_b-barrel"/>
    <property type="match status" value="1"/>
</dbReference>
<dbReference type="OrthoDB" id="127311at2"/>
<dbReference type="SUPFAM" id="SSF56935">
    <property type="entry name" value="Porins"/>
    <property type="match status" value="1"/>
</dbReference>
<dbReference type="InterPro" id="IPR036942">
    <property type="entry name" value="Beta-barrel_TonB_sf"/>
</dbReference>
<evidence type="ECO:0000256" key="9">
    <source>
        <dbReference type="ARBA" id="ARBA00023065"/>
    </source>
</evidence>
<dbReference type="Pfam" id="PF07715">
    <property type="entry name" value="Plug"/>
    <property type="match status" value="1"/>
</dbReference>
<evidence type="ECO:0000256" key="7">
    <source>
        <dbReference type="ARBA" id="ARBA00022729"/>
    </source>
</evidence>
<comment type="caution">
    <text evidence="17">The sequence shown here is derived from an EMBL/GenBank/DDBJ whole genome shotgun (WGS) entry which is preliminary data.</text>
</comment>
<dbReference type="SMART" id="SM00965">
    <property type="entry name" value="STN"/>
    <property type="match status" value="1"/>
</dbReference>
<dbReference type="Proteomes" id="UP000269115">
    <property type="component" value="Unassembled WGS sequence"/>
</dbReference>
<keyword evidence="13 14" id="KW-0998">Cell outer membrane</keyword>
<accession>A0A9X8EHM4</accession>
<dbReference type="FunFam" id="2.170.130.10:FF:000001">
    <property type="entry name" value="Catecholate siderophore TonB-dependent receptor"/>
    <property type="match status" value="1"/>
</dbReference>
<evidence type="ECO:0000256" key="5">
    <source>
        <dbReference type="ARBA" id="ARBA00022496"/>
    </source>
</evidence>
<reference evidence="17 18" key="1">
    <citation type="submission" date="2018-11" db="EMBL/GenBank/DDBJ databases">
        <title>Genomic analyses of the natural microbiome of Caenorhabditis elegans.</title>
        <authorList>
            <person name="Samuel B."/>
        </authorList>
    </citation>
    <scope>NUCLEOTIDE SEQUENCE [LARGE SCALE GENOMIC DNA]</scope>
    <source>
        <strain evidence="17 18">BIGb0473</strain>
    </source>
</reference>
<dbReference type="PROSITE" id="PS52016">
    <property type="entry name" value="TONB_DEPENDENT_REC_3"/>
    <property type="match status" value="1"/>
</dbReference>
<evidence type="ECO:0000256" key="1">
    <source>
        <dbReference type="ARBA" id="ARBA00004571"/>
    </source>
</evidence>
<dbReference type="GO" id="GO:0015891">
    <property type="term" value="P:siderophore transport"/>
    <property type="evidence" value="ECO:0007669"/>
    <property type="project" value="InterPro"/>
</dbReference>
<dbReference type="RefSeq" id="WP_043860019.1">
    <property type="nucleotide sequence ID" value="NZ_LKGZ01000012.1"/>
</dbReference>
<dbReference type="EMBL" id="RJUR01000012">
    <property type="protein sequence ID" value="ROQ51331.1"/>
    <property type="molecule type" value="Genomic_DNA"/>
</dbReference>
<keyword evidence="5" id="KW-0410">Iron transport</keyword>
<name>A0A9X8EHM4_PSEPU</name>
<gene>
    <name evidence="17" type="ORF">EDF85_1792</name>
</gene>
<keyword evidence="11 14" id="KW-0472">Membrane</keyword>
<keyword evidence="9" id="KW-0406">Ion transport</keyword>
<dbReference type="Pfam" id="PF07660">
    <property type="entry name" value="STN"/>
    <property type="match status" value="1"/>
</dbReference>
<keyword evidence="4 14" id="KW-1134">Transmembrane beta strand</keyword>
<keyword evidence="12 17" id="KW-0675">Receptor</keyword>
<keyword evidence="8" id="KW-0408">Iron</keyword>
<evidence type="ECO:0000259" key="16">
    <source>
        <dbReference type="SMART" id="SM00965"/>
    </source>
</evidence>